<evidence type="ECO:0000259" key="2">
    <source>
        <dbReference type="PROSITE" id="PS51832"/>
    </source>
</evidence>
<dbReference type="PROSITE" id="PS51831">
    <property type="entry name" value="HD"/>
    <property type="match status" value="1"/>
</dbReference>
<dbReference type="PROSITE" id="PS51832">
    <property type="entry name" value="HD_GYP"/>
    <property type="match status" value="1"/>
</dbReference>
<dbReference type="eggNOG" id="COG2206">
    <property type="taxonomic scope" value="Bacteria"/>
</dbReference>
<dbReference type="Pfam" id="PF13487">
    <property type="entry name" value="HD_5"/>
    <property type="match status" value="1"/>
</dbReference>
<gene>
    <name evidence="3" type="ordered locus">Selsp_1285</name>
    <name evidence="4" type="ORF">SELSPUOL_00940</name>
</gene>
<dbReference type="CDD" id="cd00077">
    <property type="entry name" value="HDc"/>
    <property type="match status" value="1"/>
</dbReference>
<name>C9LUD3_SELS3</name>
<dbReference type="EMBL" id="ACKP02000015">
    <property type="protein sequence ID" value="EEX77664.1"/>
    <property type="molecule type" value="Genomic_DNA"/>
</dbReference>
<reference evidence="4 5" key="1">
    <citation type="submission" date="2009-09" db="EMBL/GenBank/DDBJ databases">
        <authorList>
            <person name="Weinstock G."/>
            <person name="Sodergren E."/>
            <person name="Clifton S."/>
            <person name="Fulton L."/>
            <person name="Fulton B."/>
            <person name="Courtney L."/>
            <person name="Fronick C."/>
            <person name="Harrison M."/>
            <person name="Strong C."/>
            <person name="Farmer C."/>
            <person name="Delahaunty K."/>
            <person name="Markovic C."/>
            <person name="Hall O."/>
            <person name="Minx P."/>
            <person name="Tomlinson C."/>
            <person name="Mitreva M."/>
            <person name="Nelson J."/>
            <person name="Hou S."/>
            <person name="Wollam A."/>
            <person name="Pepin K.H."/>
            <person name="Johnson M."/>
            <person name="Bhonagiri V."/>
            <person name="Nash W.E."/>
            <person name="Warren W."/>
            <person name="Chinwalla A."/>
            <person name="Mardis E.R."/>
            <person name="Wilson R.K."/>
        </authorList>
    </citation>
    <scope>NUCLEOTIDE SEQUENCE [LARGE SCALE GENOMIC DNA]</scope>
    <source>
        <strain evidence="4">ATCC 35185</strain>
        <strain evidence="5">ATCC 35185 / DSM 20758 / VPI D19B-28</strain>
    </source>
</reference>
<feature type="domain" description="HD" evidence="1">
    <location>
        <begin position="159"/>
        <end position="283"/>
    </location>
</feature>
<dbReference type="KEGG" id="ssg:Selsp_1285"/>
<evidence type="ECO:0000259" key="1">
    <source>
        <dbReference type="PROSITE" id="PS51831"/>
    </source>
</evidence>
<keyword evidence="6" id="KW-1185">Reference proteome</keyword>
<dbReference type="STRING" id="546271.Selsp_1285"/>
<evidence type="ECO:0000313" key="4">
    <source>
        <dbReference type="EMBL" id="EEX77664.1"/>
    </source>
</evidence>
<dbReference type="InterPro" id="IPR003607">
    <property type="entry name" value="HD/PDEase_dom"/>
</dbReference>
<evidence type="ECO:0000313" key="6">
    <source>
        <dbReference type="Proteomes" id="UP000011124"/>
    </source>
</evidence>
<dbReference type="Proteomes" id="UP000011124">
    <property type="component" value="Chromosome"/>
</dbReference>
<dbReference type="HOGENOM" id="CLU_000445_92_1_9"/>
<dbReference type="OrthoDB" id="1677843at2"/>
<evidence type="ECO:0000313" key="3">
    <source>
        <dbReference type="EMBL" id="AEC00244.1"/>
    </source>
</evidence>
<dbReference type="EMBL" id="CP002637">
    <property type="protein sequence ID" value="AEC00244.1"/>
    <property type="molecule type" value="Genomic_DNA"/>
</dbReference>
<dbReference type="InterPro" id="IPR037522">
    <property type="entry name" value="HD_GYP_dom"/>
</dbReference>
<sequence length="378" mass="42561">MDSESIYVRKKRDYDICRFPKEEFALKAVSIEDLHPGMTLARTIVNDNMIVVLSENTVLTKPHITRLGFLNIPAVYVKDDFELTTTPVVGEPLTRSHAFVAEYKEVVSEAQDIFSSVAKDNEVPVERTTAMVQRDLAPMSKQSGAIDYLYELNHLASDVYNHSLRVSILAGVIAKWMRIPQKKTHDIIMAGFMHDIGKTKFTERLLEKNIQTLKGEDLEAYRNHARDGFNILSANKDVSEGVRLAALQHHERMDGSGFPSGLTGKDIHEYARIIAVADIYDNITTEREGYVKQTPFSAIAQISEDMFSKLDPAVCMPFLNNIKHVFLGSTVTLSNGLQGILVGYPEDFAAHPLIRITQDQVVDLNEHKNIKIIEYNPK</sequence>
<dbReference type="SMART" id="SM00471">
    <property type="entry name" value="HDc"/>
    <property type="match status" value="1"/>
</dbReference>
<dbReference type="SUPFAM" id="SSF109604">
    <property type="entry name" value="HD-domain/PDEase-like"/>
    <property type="match status" value="1"/>
</dbReference>
<dbReference type="PANTHER" id="PTHR43155:SF2">
    <property type="entry name" value="CYCLIC DI-GMP PHOSPHODIESTERASE PA4108"/>
    <property type="match status" value="1"/>
</dbReference>
<organism evidence="4 5">
    <name type="scientific">Selenomonas sputigena (strain ATCC 35185 / DSM 20758 / CCUG 44933 / VPI D19B-28)</name>
    <dbReference type="NCBI Taxonomy" id="546271"/>
    <lineage>
        <taxon>Bacteria</taxon>
        <taxon>Bacillati</taxon>
        <taxon>Bacillota</taxon>
        <taxon>Negativicutes</taxon>
        <taxon>Selenomonadales</taxon>
        <taxon>Selenomonadaceae</taxon>
        <taxon>Selenomonas</taxon>
    </lineage>
</organism>
<proteinExistence type="predicted"/>
<dbReference type="PANTHER" id="PTHR43155">
    <property type="entry name" value="CYCLIC DI-GMP PHOSPHODIESTERASE PA4108-RELATED"/>
    <property type="match status" value="1"/>
</dbReference>
<dbReference type="InterPro" id="IPR006674">
    <property type="entry name" value="HD_domain"/>
</dbReference>
<dbReference type="InterPro" id="IPR006675">
    <property type="entry name" value="HDIG_dom"/>
</dbReference>
<dbReference type="NCBIfam" id="TIGR00277">
    <property type="entry name" value="HDIG"/>
    <property type="match status" value="1"/>
</dbReference>
<evidence type="ECO:0000313" key="5">
    <source>
        <dbReference type="Proteomes" id="UP000003505"/>
    </source>
</evidence>
<accession>C9LUD3</accession>
<protein>
    <submittedName>
        <fullName evidence="4">HDIG domain protein</fullName>
    </submittedName>
    <submittedName>
        <fullName evidence="3">Metal dependent phosphohydrolase</fullName>
    </submittedName>
</protein>
<dbReference type="Proteomes" id="UP000003505">
    <property type="component" value="Unassembled WGS sequence"/>
</dbReference>
<dbReference type="Gene3D" id="1.10.3210.10">
    <property type="entry name" value="Hypothetical protein af1432"/>
    <property type="match status" value="1"/>
</dbReference>
<dbReference type="AlphaFoldDB" id="C9LUD3"/>
<feature type="domain" description="HD-GYP" evidence="2">
    <location>
        <begin position="137"/>
        <end position="334"/>
    </location>
</feature>
<reference evidence="3 6" key="2">
    <citation type="submission" date="2011-04" db="EMBL/GenBank/DDBJ databases">
        <title>The complete genome of Selenomonas sputigena DSM 20758.</title>
        <authorList>
            <consortium name="US DOE Joint Genome Institute (JGI-PGF)"/>
            <person name="Lucas S."/>
            <person name="Copeland A."/>
            <person name="Lapidus A."/>
            <person name="Bruce D."/>
            <person name="Goodwin L."/>
            <person name="Pitluck S."/>
            <person name="Peters L."/>
            <person name="Kyrpides N."/>
            <person name="Mavromatis K."/>
            <person name="Ivanova N."/>
            <person name="Ovchinnikova G."/>
            <person name="Teshima H."/>
            <person name="Detter J.C."/>
            <person name="Tapia R."/>
            <person name="Han C."/>
            <person name="Land M."/>
            <person name="Hauser L."/>
            <person name="Markowitz V."/>
            <person name="Cheng J.-F."/>
            <person name="Hugenholtz P."/>
            <person name="Woyke T."/>
            <person name="Wu D."/>
            <person name="Gronow S."/>
            <person name="Wellnitz S."/>
            <person name="Schneider S."/>
            <person name="Klenk H.-P."/>
            <person name="Eisen J.A."/>
        </authorList>
    </citation>
    <scope>NUCLEOTIDE SEQUENCE [LARGE SCALE GENOMIC DNA]</scope>
    <source>
        <strain evidence="3">ATCC 35185</strain>
        <strain evidence="6">ATCC 35185 / DSM 20758 / VPI D19B-28</strain>
    </source>
</reference>